<dbReference type="InterPro" id="IPR011990">
    <property type="entry name" value="TPR-like_helical_dom_sf"/>
</dbReference>
<accession>J9GL41</accession>
<evidence type="ECO:0000256" key="1">
    <source>
        <dbReference type="ARBA" id="ARBA00022737"/>
    </source>
</evidence>
<dbReference type="Gene3D" id="1.25.40.10">
    <property type="entry name" value="Tetratricopeptide repeat domain"/>
    <property type="match status" value="4"/>
</dbReference>
<evidence type="ECO:0000313" key="3">
    <source>
        <dbReference type="EMBL" id="EJX02883.1"/>
    </source>
</evidence>
<dbReference type="PANTHER" id="PTHR45586">
    <property type="entry name" value="TPR REPEAT-CONTAINING PROTEIN PA4667"/>
    <property type="match status" value="1"/>
</dbReference>
<dbReference type="AlphaFoldDB" id="J9GL41"/>
<protein>
    <submittedName>
        <fullName evidence="3">Tetratricopeptide repeat-containing protein</fullName>
    </submittedName>
</protein>
<comment type="caution">
    <text evidence="3">The sequence shown here is derived from an EMBL/GenBank/DDBJ whole genome shotgun (WGS) entry which is preliminary data.</text>
</comment>
<dbReference type="PROSITE" id="PS50005">
    <property type="entry name" value="TPR"/>
    <property type="match status" value="2"/>
</dbReference>
<reference evidence="3" key="1">
    <citation type="journal article" date="2012" name="PLoS ONE">
        <title>Gene sets for utilization of primary and secondary nutrition supplies in the distal gut of endangered iberian lynx.</title>
        <authorList>
            <person name="Alcaide M."/>
            <person name="Messina E."/>
            <person name="Richter M."/>
            <person name="Bargiela R."/>
            <person name="Peplies J."/>
            <person name="Huws S.A."/>
            <person name="Newbold C.J."/>
            <person name="Golyshin P.N."/>
            <person name="Simon M.A."/>
            <person name="Lopez G."/>
            <person name="Yakimov M.M."/>
            <person name="Ferrer M."/>
        </authorList>
    </citation>
    <scope>NUCLEOTIDE SEQUENCE</scope>
</reference>
<dbReference type="SUPFAM" id="SSF48452">
    <property type="entry name" value="TPR-like"/>
    <property type="match status" value="3"/>
</dbReference>
<organism evidence="3">
    <name type="scientific">gut metagenome</name>
    <dbReference type="NCBI Taxonomy" id="749906"/>
    <lineage>
        <taxon>unclassified sequences</taxon>
        <taxon>metagenomes</taxon>
        <taxon>organismal metagenomes</taxon>
    </lineage>
</organism>
<dbReference type="InterPro" id="IPR051012">
    <property type="entry name" value="CellSynth/LPSAsmb/PSIAsmb"/>
</dbReference>
<dbReference type="Pfam" id="PF13181">
    <property type="entry name" value="TPR_8"/>
    <property type="match status" value="1"/>
</dbReference>
<sequence>MLRILPLLLTLYGVCLLASCGSQRTSQSSVAPLGATSPKKGIVVPISEEFVRSRRFNELFLEAIRQKEKGNYDAAYELLAEGLRRHPDASEAVYEMAMLKLSFSTFSDTLSRHEGDSLLRRAVALEPDNLYYKETLATFFANRAQYREAIQLYEDIAEVRLTYETLATLIWLYKTNGDYAGAIRTIERLERIDGKSELLSMEKFQTYWAMKDGEHAFQAIEDLCAEYPLDLRYRVLLGDIYEQYGYHERALDIYRDVLTAEPDNSYAQISLLAYYKTAGADSLYTDYLRRVVLNPHTQSSARLEAMRSYAVDNIKAHADSMPVIRLFHEALQAPQENRDMAELYTYYVVERKMPQDTLLTALNRMLRIEPDYTKARLQLLQMLIQRRDMAAVAEICREGILYEPSEITYYYYQGTALYQLGQDTQAIKVLQKGVERIDENTDKLLASDVYALLGDVLHDHGLKEEAYLAYDRSLNHNATNGLCLNNYAYFLSLSGRNLDKAEEMSRRAVDLQSSEPSFLDTYAWILYLKKQYEQARIYIDEALRDLTDTPENASIFDHAGDIYYRCGKKAEALMFWKRALRLSANKDAQRKIQRKVWRKRP</sequence>
<dbReference type="PANTHER" id="PTHR45586:SF1">
    <property type="entry name" value="LIPOPOLYSACCHARIDE ASSEMBLY PROTEIN B"/>
    <property type="match status" value="1"/>
</dbReference>
<name>J9GL41_9ZZZZ</name>
<gene>
    <name evidence="3" type="ORF">EVA_09014</name>
</gene>
<proteinExistence type="predicted"/>
<dbReference type="PROSITE" id="PS51257">
    <property type="entry name" value="PROKAR_LIPOPROTEIN"/>
    <property type="match status" value="1"/>
</dbReference>
<dbReference type="InterPro" id="IPR019734">
    <property type="entry name" value="TPR_rpt"/>
</dbReference>
<dbReference type="EMBL" id="AMCI01002378">
    <property type="protein sequence ID" value="EJX02883.1"/>
    <property type="molecule type" value="Genomic_DNA"/>
</dbReference>
<evidence type="ECO:0000256" key="2">
    <source>
        <dbReference type="ARBA" id="ARBA00022803"/>
    </source>
</evidence>
<keyword evidence="1" id="KW-0677">Repeat</keyword>
<keyword evidence="2" id="KW-0802">TPR repeat</keyword>
<dbReference type="SMART" id="SM00028">
    <property type="entry name" value="TPR"/>
    <property type="match status" value="6"/>
</dbReference>